<keyword evidence="6 8" id="KW-1133">Transmembrane helix</keyword>
<feature type="transmembrane region" description="Helical" evidence="8">
    <location>
        <begin position="78"/>
        <end position="98"/>
    </location>
</feature>
<evidence type="ECO:0000256" key="4">
    <source>
        <dbReference type="ARBA" id="ARBA00022692"/>
    </source>
</evidence>
<evidence type="ECO:0000313" key="10">
    <source>
        <dbReference type="Proteomes" id="UP000676996"/>
    </source>
</evidence>
<dbReference type="GO" id="GO:0008360">
    <property type="term" value="P:regulation of cell shape"/>
    <property type="evidence" value="ECO:0007669"/>
    <property type="project" value="UniProtKB-KW"/>
</dbReference>
<comment type="similarity">
    <text evidence="2">Belongs to the MreD family.</text>
</comment>
<gene>
    <name evidence="9" type="primary">mreD</name>
    <name evidence="9" type="ORF">J7S20_04335</name>
</gene>
<keyword evidence="3" id="KW-1003">Cell membrane</keyword>
<keyword evidence="7 8" id="KW-0472">Membrane</keyword>
<evidence type="ECO:0000256" key="8">
    <source>
        <dbReference type="SAM" id="Phobius"/>
    </source>
</evidence>
<name>A0A8T4IB01_9SPHN</name>
<reference evidence="9" key="1">
    <citation type="submission" date="2021-04" db="EMBL/GenBank/DDBJ databases">
        <title>Ouciella asimina sp. nov., isolated from the surface seawater in the hydrothermal field of Okinawa Trough.</title>
        <authorList>
            <person name="Shuang W."/>
        </authorList>
    </citation>
    <scope>NUCLEOTIDE SEQUENCE</scope>
    <source>
        <strain evidence="9">LXI357</strain>
    </source>
</reference>
<dbReference type="InterPro" id="IPR007227">
    <property type="entry name" value="Cell_shape_determining_MreD"/>
</dbReference>
<dbReference type="Proteomes" id="UP000676996">
    <property type="component" value="Unassembled WGS sequence"/>
</dbReference>
<dbReference type="EMBL" id="JAGRQC010000001">
    <property type="protein sequence ID" value="MBR0551730.1"/>
    <property type="molecule type" value="Genomic_DNA"/>
</dbReference>
<organism evidence="9 10">
    <name type="scientific">Stakelama marina</name>
    <dbReference type="NCBI Taxonomy" id="2826939"/>
    <lineage>
        <taxon>Bacteria</taxon>
        <taxon>Pseudomonadati</taxon>
        <taxon>Pseudomonadota</taxon>
        <taxon>Alphaproteobacteria</taxon>
        <taxon>Sphingomonadales</taxon>
        <taxon>Sphingomonadaceae</taxon>
        <taxon>Stakelama</taxon>
    </lineage>
</organism>
<accession>A0A8T4IB01</accession>
<feature type="transmembrane region" description="Helical" evidence="8">
    <location>
        <begin position="110"/>
        <end position="131"/>
    </location>
</feature>
<feature type="transmembrane region" description="Helical" evidence="8">
    <location>
        <begin position="143"/>
        <end position="162"/>
    </location>
</feature>
<evidence type="ECO:0000256" key="1">
    <source>
        <dbReference type="ARBA" id="ARBA00004651"/>
    </source>
</evidence>
<evidence type="ECO:0000313" key="9">
    <source>
        <dbReference type="EMBL" id="MBR0551730.1"/>
    </source>
</evidence>
<comment type="caution">
    <text evidence="9">The sequence shown here is derived from an EMBL/GenBank/DDBJ whole genome shotgun (WGS) entry which is preliminary data.</text>
</comment>
<keyword evidence="10" id="KW-1185">Reference proteome</keyword>
<evidence type="ECO:0000256" key="6">
    <source>
        <dbReference type="ARBA" id="ARBA00022989"/>
    </source>
</evidence>
<dbReference type="GO" id="GO:0005886">
    <property type="term" value="C:plasma membrane"/>
    <property type="evidence" value="ECO:0007669"/>
    <property type="project" value="UniProtKB-SubCell"/>
</dbReference>
<comment type="subcellular location">
    <subcellularLocation>
        <location evidence="1">Cell membrane</location>
        <topology evidence="1">Multi-pass membrane protein</topology>
    </subcellularLocation>
</comment>
<evidence type="ECO:0000256" key="5">
    <source>
        <dbReference type="ARBA" id="ARBA00022960"/>
    </source>
</evidence>
<proteinExistence type="inferred from homology"/>
<evidence type="ECO:0000256" key="2">
    <source>
        <dbReference type="ARBA" id="ARBA00007776"/>
    </source>
</evidence>
<evidence type="ECO:0000256" key="7">
    <source>
        <dbReference type="ARBA" id="ARBA00023136"/>
    </source>
</evidence>
<dbReference type="Pfam" id="PF04093">
    <property type="entry name" value="MreD"/>
    <property type="match status" value="1"/>
</dbReference>
<evidence type="ECO:0000256" key="3">
    <source>
        <dbReference type="ARBA" id="ARBA00022475"/>
    </source>
</evidence>
<keyword evidence="5" id="KW-0133">Cell shape</keyword>
<feature type="transmembrane region" description="Helical" evidence="8">
    <location>
        <begin position="21"/>
        <end position="45"/>
    </location>
</feature>
<dbReference type="AlphaFoldDB" id="A0A8T4IB01"/>
<sequence>MKPSSRLPLGSSQPSSGPHRWRAYISVIVASLLNTLPFVATIPILPPFGLMVLMSWRLLRPDVFAPWSPLLLGLFNDLVSGQPLGSGMLLWTLCFLAVDVIDSRLVWRNIWYNWLIAAGAIGFCLSAGRLIATPLGAHVDTALLLQIIVSIALFPAVFRICARLDYRPRKL</sequence>
<keyword evidence="4 8" id="KW-0812">Transmembrane</keyword>
<protein>
    <submittedName>
        <fullName evidence="9">Rod shape-determining protein MreD</fullName>
    </submittedName>
</protein>